<dbReference type="Gene3D" id="3.40.50.880">
    <property type="match status" value="1"/>
</dbReference>
<sequence length="265" mass="27699">MPKRILIALTSHADLGETGRTTGFYLPEAAHPWEVFTAAGHEVDLVSVAGGRPPRDGEDLTDPAQRRFLDDPRIAAQLADTPTPDAVDASRYDAIFFAGGHGSMWDFPDNPALGTLTRRIYENGGVVAAVCHGPAALVGVTLSDDSHLIDGKRVAAFTNAEEEAVGLTGVVPFLLADRLIEQGARHVPADAFTAHVVRDGRLVTGQNPASARGVAEAVVELIPPLHTERVSLRVSEGGGVMDAFVARPAAAAGSGTPARPINSAP</sequence>
<dbReference type="Pfam" id="PF01965">
    <property type="entry name" value="DJ-1_PfpI"/>
    <property type="match status" value="1"/>
</dbReference>
<gene>
    <name evidence="5" type="ORF">ACFY05_13860</name>
</gene>
<evidence type="ECO:0000259" key="4">
    <source>
        <dbReference type="Pfam" id="PF01965"/>
    </source>
</evidence>
<evidence type="ECO:0000313" key="5">
    <source>
        <dbReference type="EMBL" id="MFF4773937.1"/>
    </source>
</evidence>
<evidence type="ECO:0000256" key="1">
    <source>
        <dbReference type="ARBA" id="ARBA00023016"/>
    </source>
</evidence>
<accession>A0ABW6V3Q2</accession>
<keyword evidence="6" id="KW-1185">Reference proteome</keyword>
<dbReference type="InterPro" id="IPR002818">
    <property type="entry name" value="DJ-1/PfpI"/>
</dbReference>
<dbReference type="InterPro" id="IPR029062">
    <property type="entry name" value="Class_I_gatase-like"/>
</dbReference>
<dbReference type="InterPro" id="IPR050325">
    <property type="entry name" value="Prot/Nucl_acid_deglycase"/>
</dbReference>
<name>A0ABW6V3Q2_MICFU</name>
<evidence type="ECO:0000313" key="6">
    <source>
        <dbReference type="Proteomes" id="UP001602119"/>
    </source>
</evidence>
<keyword evidence="2" id="KW-0456">Lyase</keyword>
<comment type="caution">
    <text evidence="5">The sequence shown here is derived from an EMBL/GenBank/DDBJ whole genome shotgun (WGS) entry which is preliminary data.</text>
</comment>
<dbReference type="PANTHER" id="PTHR48094">
    <property type="entry name" value="PROTEIN/NUCLEIC ACID DEGLYCASE DJ-1-RELATED"/>
    <property type="match status" value="1"/>
</dbReference>
<dbReference type="CDD" id="cd03141">
    <property type="entry name" value="GATase1_Hsp31_like"/>
    <property type="match status" value="1"/>
</dbReference>
<keyword evidence="5" id="KW-0315">Glutamine amidotransferase</keyword>
<protein>
    <submittedName>
        <fullName evidence="5">Type 1 glutamine amidotransferase domain-containing protein</fullName>
    </submittedName>
</protein>
<evidence type="ECO:0000256" key="2">
    <source>
        <dbReference type="ARBA" id="ARBA00023239"/>
    </source>
</evidence>
<dbReference type="Proteomes" id="UP001602119">
    <property type="component" value="Unassembled WGS sequence"/>
</dbReference>
<proteinExistence type="inferred from homology"/>
<dbReference type="RefSeq" id="WP_066938274.1">
    <property type="nucleotide sequence ID" value="NZ_BBYK01000042.1"/>
</dbReference>
<keyword evidence="1" id="KW-0346">Stress response</keyword>
<feature type="domain" description="DJ-1/PfpI" evidence="4">
    <location>
        <begin position="27"/>
        <end position="220"/>
    </location>
</feature>
<dbReference type="SUPFAM" id="SSF52317">
    <property type="entry name" value="Class I glutamine amidotransferase-like"/>
    <property type="match status" value="1"/>
</dbReference>
<dbReference type="PANTHER" id="PTHR48094:SF11">
    <property type="entry name" value="GLUTATHIONE-INDEPENDENT GLYOXALASE HSP31-RELATED"/>
    <property type="match status" value="1"/>
</dbReference>
<reference evidence="5 6" key="1">
    <citation type="submission" date="2024-10" db="EMBL/GenBank/DDBJ databases">
        <title>The Natural Products Discovery Center: Release of the First 8490 Sequenced Strains for Exploring Actinobacteria Biosynthetic Diversity.</title>
        <authorList>
            <person name="Kalkreuter E."/>
            <person name="Kautsar S.A."/>
            <person name="Yang D."/>
            <person name="Bader C.D."/>
            <person name="Teijaro C.N."/>
            <person name="Fluegel L."/>
            <person name="Davis C.M."/>
            <person name="Simpson J.R."/>
            <person name="Lauterbach L."/>
            <person name="Steele A.D."/>
            <person name="Gui C."/>
            <person name="Meng S."/>
            <person name="Li G."/>
            <person name="Viehrig K."/>
            <person name="Ye F."/>
            <person name="Su P."/>
            <person name="Kiefer A.F."/>
            <person name="Nichols A."/>
            <person name="Cepeda A.J."/>
            <person name="Yan W."/>
            <person name="Fan B."/>
            <person name="Jiang Y."/>
            <person name="Adhikari A."/>
            <person name="Zheng C.-J."/>
            <person name="Schuster L."/>
            <person name="Cowan T.M."/>
            <person name="Smanski M.J."/>
            <person name="Chevrette M.G."/>
            <person name="De Carvalho L.P.S."/>
            <person name="Shen B."/>
        </authorList>
    </citation>
    <scope>NUCLEOTIDE SEQUENCE [LARGE SCALE GENOMIC DNA]</scope>
    <source>
        <strain evidence="5 6">NPDC001281</strain>
    </source>
</reference>
<evidence type="ECO:0000256" key="3">
    <source>
        <dbReference type="ARBA" id="ARBA00038493"/>
    </source>
</evidence>
<organism evidence="5 6">
    <name type="scientific">Microtetraspora fusca</name>
    <dbReference type="NCBI Taxonomy" id="1997"/>
    <lineage>
        <taxon>Bacteria</taxon>
        <taxon>Bacillati</taxon>
        <taxon>Actinomycetota</taxon>
        <taxon>Actinomycetes</taxon>
        <taxon>Streptosporangiales</taxon>
        <taxon>Streptosporangiaceae</taxon>
        <taxon>Microtetraspora</taxon>
    </lineage>
</organism>
<dbReference type="EMBL" id="JBIAXI010000007">
    <property type="protein sequence ID" value="MFF4773937.1"/>
    <property type="molecule type" value="Genomic_DNA"/>
</dbReference>
<comment type="similarity">
    <text evidence="3">Belongs to the peptidase C56 family. HSP31-like subfamily.</text>
</comment>